<evidence type="ECO:0000313" key="3">
    <source>
        <dbReference type="Proteomes" id="UP000663833"/>
    </source>
</evidence>
<accession>A0A817SD37</accession>
<dbReference type="EMBL" id="CAJNYD010000681">
    <property type="protein sequence ID" value="CAF3286973.1"/>
    <property type="molecule type" value="Genomic_DNA"/>
</dbReference>
<name>A0A817SD37_9BILA</name>
<dbReference type="Proteomes" id="UP000663851">
    <property type="component" value="Unassembled WGS sequence"/>
</dbReference>
<dbReference type="EMBL" id="CAJOBO010000884">
    <property type="protein sequence ID" value="CAF4305575.1"/>
    <property type="molecule type" value="Genomic_DNA"/>
</dbReference>
<sequence length="131" mass="14952">MSYLENFTLYLRIKGQNRIIDGACVQNDTLVYMPQPHSFTFYITTSSIGTRDLSRADIEQTLTNSGLKNATSLVNNISPNKVAYSIFSLSFEFDYLVDLCNILPNIVFSYVTYLVVKDDDAFRHDFLVRIA</sequence>
<gene>
    <name evidence="2" type="ORF">HFQ381_LOCUS13835</name>
    <name evidence="1" type="ORF">LUA448_LOCUS6922</name>
</gene>
<comment type="caution">
    <text evidence="1">The sequence shown here is derived from an EMBL/GenBank/DDBJ whole genome shotgun (WGS) entry which is preliminary data.</text>
</comment>
<organism evidence="1 3">
    <name type="scientific">Rotaria socialis</name>
    <dbReference type="NCBI Taxonomy" id="392032"/>
    <lineage>
        <taxon>Eukaryota</taxon>
        <taxon>Metazoa</taxon>
        <taxon>Spiralia</taxon>
        <taxon>Gnathifera</taxon>
        <taxon>Rotifera</taxon>
        <taxon>Eurotatoria</taxon>
        <taxon>Bdelloidea</taxon>
        <taxon>Philodinida</taxon>
        <taxon>Philodinidae</taxon>
        <taxon>Rotaria</taxon>
    </lineage>
</organism>
<reference evidence="1" key="1">
    <citation type="submission" date="2021-02" db="EMBL/GenBank/DDBJ databases">
        <authorList>
            <person name="Nowell W R."/>
        </authorList>
    </citation>
    <scope>NUCLEOTIDE SEQUENCE</scope>
</reference>
<protein>
    <submittedName>
        <fullName evidence="1">Uncharacterized protein</fullName>
    </submittedName>
</protein>
<dbReference type="Proteomes" id="UP000663833">
    <property type="component" value="Unassembled WGS sequence"/>
</dbReference>
<proteinExistence type="predicted"/>
<evidence type="ECO:0000313" key="1">
    <source>
        <dbReference type="EMBL" id="CAF3286973.1"/>
    </source>
</evidence>
<evidence type="ECO:0000313" key="2">
    <source>
        <dbReference type="EMBL" id="CAF4305575.1"/>
    </source>
</evidence>
<dbReference type="AlphaFoldDB" id="A0A817SD37"/>